<dbReference type="InterPro" id="IPR021255">
    <property type="entry name" value="DUF2807"/>
</dbReference>
<evidence type="ECO:0000256" key="1">
    <source>
        <dbReference type="SAM" id="MobiDB-lite"/>
    </source>
</evidence>
<dbReference type="Pfam" id="PF10988">
    <property type="entry name" value="DUF2807"/>
    <property type="match status" value="1"/>
</dbReference>
<evidence type="ECO:0000313" key="3">
    <source>
        <dbReference type="EMBL" id="SFH83676.1"/>
    </source>
</evidence>
<evidence type="ECO:0000259" key="2">
    <source>
        <dbReference type="Pfam" id="PF10988"/>
    </source>
</evidence>
<organism evidence="3 4">
    <name type="scientific">Halpernia frigidisoli</name>
    <dbReference type="NCBI Taxonomy" id="1125876"/>
    <lineage>
        <taxon>Bacteria</taxon>
        <taxon>Pseudomonadati</taxon>
        <taxon>Bacteroidota</taxon>
        <taxon>Flavobacteriia</taxon>
        <taxon>Flavobacteriales</taxon>
        <taxon>Weeksellaceae</taxon>
        <taxon>Chryseobacterium group</taxon>
        <taxon>Halpernia</taxon>
    </lineage>
</organism>
<gene>
    <name evidence="3" type="ORF">SAMN05443292_0345</name>
</gene>
<dbReference type="STRING" id="1125876.SAMN05443292_0345"/>
<feature type="domain" description="Putative auto-transporter adhesin head GIN" evidence="2">
    <location>
        <begin position="57"/>
        <end position="253"/>
    </location>
</feature>
<evidence type="ECO:0000313" key="4">
    <source>
        <dbReference type="Proteomes" id="UP000198931"/>
    </source>
</evidence>
<sequence length="275" mass="29341">MKTNKILFLIPFALLTSCSIKINDKGQDSDSMGNLFSNSKSINGTGDVQEKTYNLSFDELKVSSSINAEVIKSDVEKIVISAPSDLLNEVWVEQSGNKVHIHFKPNLNIRNSDRVKATIYAKDFSKLSASSSGIIVVKDKFTQDNMDIDVSSSGSIEGDLEANNLNLQISSSGDFKGKLWAVDFSGEISSSGDATISGSSTNSKFRVSSSGKLDARNFTTKNADLQASSSGDIAMKVSNTLNASASSSGGIDIQKTGNLNIQNRKESSGGSVNVR</sequence>
<accession>A0A1I3DAK1</accession>
<dbReference type="AlphaFoldDB" id="A0A1I3DAK1"/>
<dbReference type="RefSeq" id="WP_090078438.1">
    <property type="nucleotide sequence ID" value="NZ_FOQT01000001.1"/>
</dbReference>
<name>A0A1I3DAK1_9FLAO</name>
<dbReference type="PROSITE" id="PS51257">
    <property type="entry name" value="PROKAR_LIPOPROTEIN"/>
    <property type="match status" value="1"/>
</dbReference>
<feature type="region of interest" description="Disordered" evidence="1">
    <location>
        <begin position="244"/>
        <end position="275"/>
    </location>
</feature>
<proteinExistence type="predicted"/>
<dbReference type="Proteomes" id="UP000198931">
    <property type="component" value="Unassembled WGS sequence"/>
</dbReference>
<reference evidence="3 4" key="1">
    <citation type="submission" date="2016-10" db="EMBL/GenBank/DDBJ databases">
        <authorList>
            <person name="de Groot N.N."/>
        </authorList>
    </citation>
    <scope>NUCLEOTIDE SEQUENCE [LARGE SCALE GENOMIC DNA]</scope>
    <source>
        <strain evidence="3 4">DSM 26000</strain>
    </source>
</reference>
<dbReference type="OrthoDB" id="1274778at2"/>
<dbReference type="Gene3D" id="2.160.20.120">
    <property type="match status" value="1"/>
</dbReference>
<keyword evidence="4" id="KW-1185">Reference proteome</keyword>
<dbReference type="EMBL" id="FOQT01000001">
    <property type="protein sequence ID" value="SFH83676.1"/>
    <property type="molecule type" value="Genomic_DNA"/>
</dbReference>
<protein>
    <submittedName>
        <fullName evidence="3">Putative auto-transporter adhesin, head GIN domain</fullName>
    </submittedName>
</protein>